<dbReference type="EMBL" id="UAUF01000014">
    <property type="protein sequence ID" value="SPZ11889.1"/>
    <property type="molecule type" value="Genomic_DNA"/>
</dbReference>
<organism evidence="1 2">
    <name type="scientific">Pseudomonas luteola</name>
    <dbReference type="NCBI Taxonomy" id="47886"/>
    <lineage>
        <taxon>Bacteria</taxon>
        <taxon>Pseudomonadati</taxon>
        <taxon>Pseudomonadota</taxon>
        <taxon>Gammaproteobacteria</taxon>
        <taxon>Pseudomonadales</taxon>
        <taxon>Pseudomonadaceae</taxon>
        <taxon>Pseudomonas</taxon>
    </lineage>
</organism>
<dbReference type="Pfam" id="PF16703">
    <property type="entry name" value="DUF5064"/>
    <property type="match status" value="1"/>
</dbReference>
<evidence type="ECO:0000313" key="2">
    <source>
        <dbReference type="Proteomes" id="UP000250443"/>
    </source>
</evidence>
<evidence type="ECO:0000313" key="1">
    <source>
        <dbReference type="EMBL" id="SPZ11889.1"/>
    </source>
</evidence>
<accession>A0A2X2EU65</accession>
<proteinExistence type="predicted"/>
<sequence length="122" mass="14207">MYEPGRLDVQRLGNPQQPAFRLSLTYEVTPPSREQAVRFDLNGTVGEQTVRETFELRRDVACNFLSVISRRLRGYGLAPRTACVFSWHHDYDPLFADLRRRLQLKPGDPVDLEWFLSRGDVR</sequence>
<gene>
    <name evidence="1" type="ORF">NCTC11842_04145</name>
</gene>
<dbReference type="InterPro" id="IPR032024">
    <property type="entry name" value="DUF5064"/>
</dbReference>
<dbReference type="Proteomes" id="UP000250443">
    <property type="component" value="Unassembled WGS sequence"/>
</dbReference>
<reference evidence="1 2" key="1">
    <citation type="submission" date="2018-06" db="EMBL/GenBank/DDBJ databases">
        <authorList>
            <consortium name="Pathogen Informatics"/>
            <person name="Doyle S."/>
        </authorList>
    </citation>
    <scope>NUCLEOTIDE SEQUENCE [LARGE SCALE GENOMIC DNA]</scope>
    <source>
        <strain evidence="1 2">NCTC11842</strain>
    </source>
</reference>
<dbReference type="Gene3D" id="3.30.160.370">
    <property type="entry name" value="Domain of unknown function DUF5064"/>
    <property type="match status" value="1"/>
</dbReference>
<dbReference type="AlphaFoldDB" id="A0A2X2EU65"/>
<dbReference type="RefSeq" id="WP_181591855.1">
    <property type="nucleotide sequence ID" value="NZ_UAUF01000014.1"/>
</dbReference>
<name>A0A2X2EU65_PSELU</name>
<protein>
    <submittedName>
        <fullName evidence="1">Acetyl-CoA carboxylase alpha subunit</fullName>
    </submittedName>
</protein>